<evidence type="ECO:0008006" key="6">
    <source>
        <dbReference type="Google" id="ProtNLM"/>
    </source>
</evidence>
<evidence type="ECO:0000256" key="1">
    <source>
        <dbReference type="PIRSR" id="PIRSR000390-1"/>
    </source>
</evidence>
<dbReference type="Gene3D" id="3.40.640.10">
    <property type="entry name" value="Type I PLP-dependent aspartate aminotransferase-like (Major domain)"/>
    <property type="match status" value="1"/>
</dbReference>
<dbReference type="STRING" id="1888891.DSOL_2271"/>
<dbReference type="PANTHER" id="PTHR30244:SF34">
    <property type="entry name" value="DTDP-4-AMINO-4,6-DIDEOXYGALACTOSE TRANSAMINASE"/>
    <property type="match status" value="1"/>
</dbReference>
<evidence type="ECO:0000256" key="3">
    <source>
        <dbReference type="RuleBase" id="RU004508"/>
    </source>
</evidence>
<dbReference type="InterPro" id="IPR015421">
    <property type="entry name" value="PyrdxlP-dep_Trfase_major"/>
</dbReference>
<dbReference type="Gene3D" id="3.90.1150.10">
    <property type="entry name" value="Aspartate Aminotransferase, domain 1"/>
    <property type="match status" value="1"/>
</dbReference>
<proteinExistence type="inferred from homology"/>
<dbReference type="PANTHER" id="PTHR30244">
    <property type="entry name" value="TRANSAMINASE"/>
    <property type="match status" value="1"/>
</dbReference>
<dbReference type="PIRSF" id="PIRSF000390">
    <property type="entry name" value="PLP_StrS"/>
    <property type="match status" value="1"/>
</dbReference>
<gene>
    <name evidence="4" type="ORF">DSOL_2271</name>
</gene>
<comment type="caution">
    <text evidence="4">The sequence shown here is derived from an EMBL/GenBank/DDBJ whole genome shotgun (WGS) entry which is preliminary data.</text>
</comment>
<keyword evidence="2 3" id="KW-0663">Pyridoxal phosphate</keyword>
<feature type="modified residue" description="N6-(pyridoxal phosphate)lysine" evidence="2">
    <location>
        <position position="186"/>
    </location>
</feature>
<evidence type="ECO:0000256" key="2">
    <source>
        <dbReference type="PIRSR" id="PIRSR000390-2"/>
    </source>
</evidence>
<dbReference type="AlphaFoldDB" id="A0A1Q8QWW0"/>
<sequence>MSVRQEFLPYNIPLIEEDDIAGVVDSLRSGWIAKGPKTMEFEKRFAEYVGAKYAVAVNSCTAALHLALVAAGIGEGDEVLTTPMTFASSANVVIHTGARPVLVDIDPVTMNIDPKKIREKISPRTKAIIPVHIAGHPCEMDEIMAIAREHNLFVLEDAAHAVYTQYKGKMIGSIGNATAFSFYATKNLVTGEGGMVTTNDEDLYNKIRILSTHGMSRNAWNRYAQAGSWYYEILAPGYKDNMSDIMAGLGLSQLDKLERMQGMRQEIADYYKVEFGKMPEIEVPVELDYARHAWHLYIIKLNLDKLSIDRGKFVEELKEENIGTSVHFIPLHMHPYYRDTYGYKPGDFPIAESVFERTISLPLYPKMSMQDASDVVNAVRRVVERFRK</sequence>
<accession>A0A1Q8QWW0</accession>
<dbReference type="CDD" id="cd00616">
    <property type="entry name" value="AHBA_syn"/>
    <property type="match status" value="1"/>
</dbReference>
<evidence type="ECO:0000313" key="5">
    <source>
        <dbReference type="Proteomes" id="UP000186102"/>
    </source>
</evidence>
<reference evidence="4 5" key="1">
    <citation type="submission" date="2016-09" db="EMBL/GenBank/DDBJ databases">
        <title>Complete genome of Desulfosporosinus sp. OL.</title>
        <authorList>
            <person name="Mardanov A."/>
            <person name="Beletsky A."/>
            <person name="Panova A."/>
            <person name="Karnachuk O."/>
            <person name="Ravin N."/>
        </authorList>
    </citation>
    <scope>NUCLEOTIDE SEQUENCE [LARGE SCALE GENOMIC DNA]</scope>
    <source>
        <strain evidence="4 5">OL</strain>
    </source>
</reference>
<dbReference type="InterPro" id="IPR000653">
    <property type="entry name" value="DegT/StrS_aminotransferase"/>
</dbReference>
<dbReference type="Proteomes" id="UP000186102">
    <property type="component" value="Unassembled WGS sequence"/>
</dbReference>
<dbReference type="EMBL" id="MLBF01000014">
    <property type="protein sequence ID" value="OLN31775.1"/>
    <property type="molecule type" value="Genomic_DNA"/>
</dbReference>
<dbReference type="SUPFAM" id="SSF53383">
    <property type="entry name" value="PLP-dependent transferases"/>
    <property type="match status" value="1"/>
</dbReference>
<feature type="active site" description="Proton acceptor" evidence="1">
    <location>
        <position position="186"/>
    </location>
</feature>
<dbReference type="GO" id="GO:0030170">
    <property type="term" value="F:pyridoxal phosphate binding"/>
    <property type="evidence" value="ECO:0007669"/>
    <property type="project" value="TreeGrafter"/>
</dbReference>
<dbReference type="GO" id="GO:0000271">
    <property type="term" value="P:polysaccharide biosynthetic process"/>
    <property type="evidence" value="ECO:0007669"/>
    <property type="project" value="TreeGrafter"/>
</dbReference>
<organism evidence="4 5">
    <name type="scientific">Desulfosporosinus metallidurans</name>
    <dbReference type="NCBI Taxonomy" id="1888891"/>
    <lineage>
        <taxon>Bacteria</taxon>
        <taxon>Bacillati</taxon>
        <taxon>Bacillota</taxon>
        <taxon>Clostridia</taxon>
        <taxon>Eubacteriales</taxon>
        <taxon>Desulfitobacteriaceae</taxon>
        <taxon>Desulfosporosinus</taxon>
    </lineage>
</organism>
<dbReference type="Pfam" id="PF01041">
    <property type="entry name" value="DegT_DnrJ_EryC1"/>
    <property type="match status" value="1"/>
</dbReference>
<dbReference type="OrthoDB" id="9810913at2"/>
<dbReference type="RefSeq" id="WP_075364968.1">
    <property type="nucleotide sequence ID" value="NZ_MLBF01000014.1"/>
</dbReference>
<dbReference type="GO" id="GO:0008483">
    <property type="term" value="F:transaminase activity"/>
    <property type="evidence" value="ECO:0007669"/>
    <property type="project" value="TreeGrafter"/>
</dbReference>
<keyword evidence="5" id="KW-1185">Reference proteome</keyword>
<dbReference type="InterPro" id="IPR015424">
    <property type="entry name" value="PyrdxlP-dep_Trfase"/>
</dbReference>
<name>A0A1Q8QWW0_9FIRM</name>
<comment type="similarity">
    <text evidence="3">Belongs to the DegT/DnrJ/EryC1 family.</text>
</comment>
<dbReference type="InterPro" id="IPR015422">
    <property type="entry name" value="PyrdxlP-dep_Trfase_small"/>
</dbReference>
<evidence type="ECO:0000313" key="4">
    <source>
        <dbReference type="EMBL" id="OLN31775.1"/>
    </source>
</evidence>
<protein>
    <recommendedName>
        <fullName evidence="6">UDP-4-amino-4, 6-dideoxy-N-acetyl-beta-L-altrosamine transaminase</fullName>
    </recommendedName>
</protein>